<dbReference type="GeneID" id="83179843"/>
<organism evidence="2 3">
    <name type="scientific">Penicillium cinerascens</name>
    <dbReference type="NCBI Taxonomy" id="70096"/>
    <lineage>
        <taxon>Eukaryota</taxon>
        <taxon>Fungi</taxon>
        <taxon>Dikarya</taxon>
        <taxon>Ascomycota</taxon>
        <taxon>Pezizomycotina</taxon>
        <taxon>Eurotiomycetes</taxon>
        <taxon>Eurotiomycetidae</taxon>
        <taxon>Eurotiales</taxon>
        <taxon>Aspergillaceae</taxon>
        <taxon>Penicillium</taxon>
    </lineage>
</organism>
<evidence type="ECO:0000313" key="2">
    <source>
        <dbReference type="EMBL" id="KAJ5204601.1"/>
    </source>
</evidence>
<dbReference type="Gene3D" id="2.115.10.20">
    <property type="entry name" value="Glycosyl hydrolase domain, family 43"/>
    <property type="match status" value="1"/>
</dbReference>
<comment type="caution">
    <text evidence="2">The sequence shown here is derived from an EMBL/GenBank/DDBJ whole genome shotgun (WGS) entry which is preliminary data.</text>
</comment>
<reference evidence="2" key="2">
    <citation type="journal article" date="2023" name="IMA Fungus">
        <title>Comparative genomic study of the Penicillium genus elucidates a diverse pangenome and 15 lateral gene transfer events.</title>
        <authorList>
            <person name="Petersen C."/>
            <person name="Sorensen T."/>
            <person name="Nielsen M.R."/>
            <person name="Sondergaard T.E."/>
            <person name="Sorensen J.L."/>
            <person name="Fitzpatrick D.A."/>
            <person name="Frisvad J.C."/>
            <person name="Nielsen K.L."/>
        </authorList>
    </citation>
    <scope>NUCLEOTIDE SEQUENCE</scope>
    <source>
        <strain evidence="2">IBT 15544</strain>
    </source>
</reference>
<keyword evidence="1" id="KW-0732">Signal</keyword>
<name>A0A9W9MNL0_9EURO</name>
<keyword evidence="3" id="KW-1185">Reference proteome</keyword>
<dbReference type="SUPFAM" id="SSF75005">
    <property type="entry name" value="Arabinanase/levansucrase/invertase"/>
    <property type="match status" value="1"/>
</dbReference>
<dbReference type="CDD" id="cd08994">
    <property type="entry name" value="GH43_62_32_68_117_130-like"/>
    <property type="match status" value="1"/>
</dbReference>
<protein>
    <submittedName>
        <fullName evidence="2">Uncharacterized protein</fullName>
    </submittedName>
</protein>
<evidence type="ECO:0000256" key="1">
    <source>
        <dbReference type="ARBA" id="ARBA00022729"/>
    </source>
</evidence>
<reference evidence="2" key="1">
    <citation type="submission" date="2022-12" db="EMBL/GenBank/DDBJ databases">
        <authorList>
            <person name="Petersen C."/>
        </authorList>
    </citation>
    <scope>NUCLEOTIDE SEQUENCE</scope>
    <source>
        <strain evidence="2">IBT 15544</strain>
    </source>
</reference>
<dbReference type="EMBL" id="JAPQKR010000012">
    <property type="protein sequence ID" value="KAJ5204601.1"/>
    <property type="molecule type" value="Genomic_DNA"/>
</dbReference>
<gene>
    <name evidence="2" type="ORF">N7498_005480</name>
</gene>
<sequence length="333" mass="37052">MAYALTVFATVILGGWVQTVVNWIYDPDPSEDSLYHLFVSEFTNHCGLDYWAPYSRVIRAESTNGPIGPYEFKQKIAPSFAHNPSVVWNEAEQLYVLYSIGCRTEVPASCKNMDYSCGPGNTINGESGISVRTSPDLRDWTSHGQVIQGANDGSWDADTTNPAPLHFPFGSSGNDPEVILAYRGCPYNCSGEELINVASASDPTSSYKRIHPRKPIFQEPSEDPFIWEDFRGNYHMLVHSLLPDAGFGDGPNVGRHAFARSWNGKWTFNNATVAFNTTVHFTDGPSVNYYRRERPNIFFSDDGMMRPLFLSTGVQKVNSSMSYSLIQPIGNGE</sequence>
<dbReference type="OrthoDB" id="6130531at2759"/>
<dbReference type="AlphaFoldDB" id="A0A9W9MNL0"/>
<dbReference type="InterPro" id="IPR023296">
    <property type="entry name" value="Glyco_hydro_beta-prop_sf"/>
</dbReference>
<evidence type="ECO:0000313" key="3">
    <source>
        <dbReference type="Proteomes" id="UP001150904"/>
    </source>
</evidence>
<accession>A0A9W9MNL0</accession>
<dbReference type="RefSeq" id="XP_058309080.1">
    <property type="nucleotide sequence ID" value="XM_058452542.1"/>
</dbReference>
<proteinExistence type="predicted"/>
<dbReference type="Proteomes" id="UP001150904">
    <property type="component" value="Unassembled WGS sequence"/>
</dbReference>